<keyword evidence="1" id="KW-0479">Metal-binding</keyword>
<keyword evidence="4" id="KW-1185">Reference proteome</keyword>
<feature type="domain" description="Fumarylacetoacetase-like C-terminal" evidence="2">
    <location>
        <begin position="26"/>
        <end position="210"/>
    </location>
</feature>
<dbReference type="InterPro" id="IPR036663">
    <property type="entry name" value="Fumarylacetoacetase_C_sf"/>
</dbReference>
<evidence type="ECO:0000313" key="3">
    <source>
        <dbReference type="EMBL" id="ROU00138.1"/>
    </source>
</evidence>
<keyword evidence="3" id="KW-0378">Hydrolase</keyword>
<sequence length="214" mass="22612">MSGWVFPPPEPPSLPAPGGRYPVRRIFCIGRNYAAHAAELGNAVAPVPWFFTKTPMSLAQSGSVLPYPPGTEDYHHEVELVVALGEGGAPWGWASGLDMTRRDLQARAKADRLPWDAAKDVEGGAVIGTLSDEAPGPEARIALDVNGETRQDARIGDMVWPVAALLTHLSGLYTLGPGDLVMTGTPAGVGPVRPGDRLEGRIDGLAPVRLEIAP</sequence>
<name>A0A3N2QYF4_9RHOB</name>
<evidence type="ECO:0000313" key="4">
    <source>
        <dbReference type="Proteomes" id="UP000268016"/>
    </source>
</evidence>
<dbReference type="SUPFAM" id="SSF56529">
    <property type="entry name" value="FAH"/>
    <property type="match status" value="1"/>
</dbReference>
<dbReference type="GO" id="GO:0018773">
    <property type="term" value="F:acetylpyruvate hydrolase activity"/>
    <property type="evidence" value="ECO:0007669"/>
    <property type="project" value="TreeGrafter"/>
</dbReference>
<dbReference type="Proteomes" id="UP000268016">
    <property type="component" value="Unassembled WGS sequence"/>
</dbReference>
<dbReference type="GO" id="GO:0046872">
    <property type="term" value="F:metal ion binding"/>
    <property type="evidence" value="ECO:0007669"/>
    <property type="project" value="UniProtKB-KW"/>
</dbReference>
<dbReference type="EMBL" id="RDRB01000006">
    <property type="protein sequence ID" value="ROU00138.1"/>
    <property type="molecule type" value="Genomic_DNA"/>
</dbReference>
<dbReference type="OrthoDB" id="5197601at2"/>
<dbReference type="Gene3D" id="3.90.850.10">
    <property type="entry name" value="Fumarylacetoacetase-like, C-terminal domain"/>
    <property type="match status" value="1"/>
</dbReference>
<proteinExistence type="predicted"/>
<reference evidence="3 4" key="1">
    <citation type="submission" date="2018-10" db="EMBL/GenBank/DDBJ databases">
        <title>Histidinibacterium lentulum gen. nov., sp. nov., a marine bacterium from the culture broth of Picochlorum sp. 122.</title>
        <authorList>
            <person name="Wang G."/>
        </authorList>
    </citation>
    <scope>NUCLEOTIDE SEQUENCE [LARGE SCALE GENOMIC DNA]</scope>
    <source>
        <strain evidence="3 4">B17</strain>
    </source>
</reference>
<evidence type="ECO:0000256" key="1">
    <source>
        <dbReference type="ARBA" id="ARBA00022723"/>
    </source>
</evidence>
<dbReference type="AlphaFoldDB" id="A0A3N2QYF4"/>
<evidence type="ECO:0000259" key="2">
    <source>
        <dbReference type="Pfam" id="PF01557"/>
    </source>
</evidence>
<accession>A0A3N2QYF4</accession>
<comment type="caution">
    <text evidence="3">The sequence shown here is derived from an EMBL/GenBank/DDBJ whole genome shotgun (WGS) entry which is preliminary data.</text>
</comment>
<protein>
    <submittedName>
        <fullName evidence="3">FAA hydrolase family protein</fullName>
    </submittedName>
</protein>
<dbReference type="RefSeq" id="WP_123642686.1">
    <property type="nucleotide sequence ID" value="NZ_ML119086.1"/>
</dbReference>
<dbReference type="PANTHER" id="PTHR11820:SF90">
    <property type="entry name" value="FLUTATHIONE S-TRANSFERASE"/>
    <property type="match status" value="1"/>
</dbReference>
<dbReference type="PANTHER" id="PTHR11820">
    <property type="entry name" value="ACYLPYRUVASE"/>
    <property type="match status" value="1"/>
</dbReference>
<organism evidence="3 4">
    <name type="scientific">Histidinibacterium lentulum</name>
    <dbReference type="NCBI Taxonomy" id="2480588"/>
    <lineage>
        <taxon>Bacteria</taxon>
        <taxon>Pseudomonadati</taxon>
        <taxon>Pseudomonadota</taxon>
        <taxon>Alphaproteobacteria</taxon>
        <taxon>Rhodobacterales</taxon>
        <taxon>Paracoccaceae</taxon>
        <taxon>Histidinibacterium</taxon>
    </lineage>
</organism>
<gene>
    <name evidence="3" type="ORF">EAT49_12580</name>
</gene>
<dbReference type="Pfam" id="PF01557">
    <property type="entry name" value="FAA_hydrolase"/>
    <property type="match status" value="1"/>
</dbReference>
<dbReference type="InterPro" id="IPR011234">
    <property type="entry name" value="Fumarylacetoacetase-like_C"/>
</dbReference>